<feature type="coiled-coil region" evidence="1">
    <location>
        <begin position="581"/>
        <end position="638"/>
    </location>
</feature>
<dbReference type="EMBL" id="CAXAMM010001402">
    <property type="protein sequence ID" value="CAK8991833.1"/>
    <property type="molecule type" value="Genomic_DNA"/>
</dbReference>
<sequence>MERPLEEEHKSHDDAATAASAEAPPPPGAGEVGKMKTAQEHVWAQNTDTGGLLTRPRGRSGFDIAEQNRKQAMERLGVFHPKSEEENLVQQLQQEITQLKAQVEEERLKRFEEVQNTKTRLRTEEESLNLELKALSRKLHESREQHSLEVKRVRSDALRDLLDQVNKGKGHAFEKVQQELMATLQAQLNQGSGELYERVMIAARSGLEKEVREQRGSLYSTVRSAVERDVEQELGRRSGELYERMQTDIRGEIMGEVEEQRAQDAARMEGMEREFNVKFFEALRAELQSKMESKYVAVLSETQEKADVIAEESVNRMLMASGEASEAIFSRMQTNLDALADLEQAHSAKIDEQLENGVGRLKELLNSHQEAMEGSRAVLKELQEQERQVLSECIERAAGDKAAFEASIKAKYESLMEALSDKHKHESEELLKRQIALHSRETSLEQEVLQIRATALRAAEEACHVEWEQTLARREQAWKQEEAQRNKALADRFFKRFESVHAEMEKKLQRIVELHKFADESWVEMHHELAEKARRREEDFRKVCKAVFDKRMDTFVAECDKRIGATQVLCLERASIEAETRASLEARVEQVRAEAEIDKADFAKEMEARMGESLAALKQSHAREVAALARELGEARAQIVGLQGVHAQKMHKATLERVEETFEIAEMQRGDKRRQACLSHGEASLAKHRERILQLWATMDLTSRDYEPFLLEVFAATTFSPQIEQSFERHVAMLSKKAPLLKLVVQREAVKHQLEQWFFQNTAKDGNNSEQLYCNVQKDALLAELGRLDASLLSQLDDFEATFPRERVFWQGENYRQTLERDIARIPGARLAAQAAAAKDDADCTEAEL</sequence>
<keyword evidence="4" id="KW-1185">Reference proteome</keyword>
<name>A0ABP0HQ19_9DINO</name>
<keyword evidence="1" id="KW-0175">Coiled coil</keyword>
<evidence type="ECO:0000313" key="4">
    <source>
        <dbReference type="Proteomes" id="UP001642464"/>
    </source>
</evidence>
<gene>
    <name evidence="3" type="ORF">SCF082_LOCUS2828</name>
</gene>
<evidence type="ECO:0000256" key="1">
    <source>
        <dbReference type="SAM" id="Coils"/>
    </source>
</evidence>
<organism evidence="3 4">
    <name type="scientific">Durusdinium trenchii</name>
    <dbReference type="NCBI Taxonomy" id="1381693"/>
    <lineage>
        <taxon>Eukaryota</taxon>
        <taxon>Sar</taxon>
        <taxon>Alveolata</taxon>
        <taxon>Dinophyceae</taxon>
        <taxon>Suessiales</taxon>
        <taxon>Symbiodiniaceae</taxon>
        <taxon>Durusdinium</taxon>
    </lineage>
</organism>
<evidence type="ECO:0000256" key="2">
    <source>
        <dbReference type="SAM" id="MobiDB-lite"/>
    </source>
</evidence>
<feature type="coiled-coil region" evidence="1">
    <location>
        <begin position="82"/>
        <end position="145"/>
    </location>
</feature>
<comment type="caution">
    <text evidence="3">The sequence shown here is derived from an EMBL/GenBank/DDBJ whole genome shotgun (WGS) entry which is preliminary data.</text>
</comment>
<reference evidence="3 4" key="1">
    <citation type="submission" date="2024-02" db="EMBL/GenBank/DDBJ databases">
        <authorList>
            <person name="Chen Y."/>
            <person name="Shah S."/>
            <person name="Dougan E. K."/>
            <person name="Thang M."/>
            <person name="Chan C."/>
        </authorList>
    </citation>
    <scope>NUCLEOTIDE SEQUENCE [LARGE SCALE GENOMIC DNA]</scope>
</reference>
<proteinExistence type="predicted"/>
<accession>A0ABP0HQ19</accession>
<feature type="region of interest" description="Disordered" evidence="2">
    <location>
        <begin position="1"/>
        <end position="37"/>
    </location>
</feature>
<feature type="compositionally biased region" description="Basic and acidic residues" evidence="2">
    <location>
        <begin position="1"/>
        <end position="15"/>
    </location>
</feature>
<evidence type="ECO:0000313" key="3">
    <source>
        <dbReference type="EMBL" id="CAK8991833.1"/>
    </source>
</evidence>
<protein>
    <submittedName>
        <fullName evidence="3">Uncharacterized protein</fullName>
    </submittedName>
</protein>
<dbReference type="Proteomes" id="UP001642464">
    <property type="component" value="Unassembled WGS sequence"/>
</dbReference>